<evidence type="ECO:0000256" key="1">
    <source>
        <dbReference type="SAM" id="MobiDB-lite"/>
    </source>
</evidence>
<reference evidence="2" key="1">
    <citation type="journal article" date="2021" name="Front. Microbiol.">
        <title>Comprehensive Comparative Genomics and Phenotyping of Methylobacterium Species.</title>
        <authorList>
            <person name="Alessa O."/>
            <person name="Ogura Y."/>
            <person name="Fujitani Y."/>
            <person name="Takami H."/>
            <person name="Hayashi T."/>
            <person name="Sahin N."/>
            <person name="Tani A."/>
        </authorList>
    </citation>
    <scope>NUCLEOTIDE SEQUENCE</scope>
    <source>
        <strain evidence="2">DSM 17168</strain>
    </source>
</reference>
<gene>
    <name evidence="2" type="ORF">GMJLKIPL_3384</name>
</gene>
<accession>A0ABQ4SGE3</accession>
<feature type="compositionally biased region" description="Acidic residues" evidence="1">
    <location>
        <begin position="275"/>
        <end position="285"/>
    </location>
</feature>
<dbReference type="EMBL" id="BPQQ01000039">
    <property type="protein sequence ID" value="GJE01453.1"/>
    <property type="molecule type" value="Genomic_DNA"/>
</dbReference>
<dbReference type="Proteomes" id="UP001055153">
    <property type="component" value="Unassembled WGS sequence"/>
</dbReference>
<name>A0ABQ4SGE3_9HYPH</name>
<proteinExistence type="predicted"/>
<organism evidence="2 3">
    <name type="scientific">Methylobacterium isbiliense</name>
    <dbReference type="NCBI Taxonomy" id="315478"/>
    <lineage>
        <taxon>Bacteria</taxon>
        <taxon>Pseudomonadati</taxon>
        <taxon>Pseudomonadota</taxon>
        <taxon>Alphaproteobacteria</taxon>
        <taxon>Hyphomicrobiales</taxon>
        <taxon>Methylobacteriaceae</taxon>
        <taxon>Methylobacterium</taxon>
    </lineage>
</organism>
<comment type="caution">
    <text evidence="2">The sequence shown here is derived from an EMBL/GenBank/DDBJ whole genome shotgun (WGS) entry which is preliminary data.</text>
</comment>
<feature type="compositionally biased region" description="Basic and acidic residues" evidence="1">
    <location>
        <begin position="287"/>
        <end position="307"/>
    </location>
</feature>
<feature type="compositionally biased region" description="Acidic residues" evidence="1">
    <location>
        <begin position="255"/>
        <end position="266"/>
    </location>
</feature>
<evidence type="ECO:0008006" key="4">
    <source>
        <dbReference type="Google" id="ProtNLM"/>
    </source>
</evidence>
<evidence type="ECO:0000313" key="3">
    <source>
        <dbReference type="Proteomes" id="UP001055153"/>
    </source>
</evidence>
<sequence length="307" mass="33995">MGQLTVAQQRQQAAQAFRGDFQRMSGEIAAALPPHIPPERFMRVVLTAVQGDAALLEADRKSLFEASMKAAQDGLLPDKREGALVIYAGKVQWLPMIAGVLKKVRNSGELASIAAHVVHENDRFAYVLGDEERIEHEPKLDGPRGAPRAAYAIAKTKDGGIYREVMSLEEIEKVRRVSRAANKGPWVDWWEEMARKTVLRRLAKRLPMSTDMDDLIRRDDELYDFGRRGGGDRPFKAVANPLADQIEHQPSTEAPEADAVDDELDAVEDRGGEGDLVDDASDFPGDETLRAMERETGRGRRGAGREG</sequence>
<dbReference type="InterPro" id="IPR018330">
    <property type="entry name" value="RecT_fam"/>
</dbReference>
<keyword evidence="3" id="KW-1185">Reference proteome</keyword>
<protein>
    <recommendedName>
        <fullName evidence="4">Recombination and repair protein RecT</fullName>
    </recommendedName>
</protein>
<feature type="region of interest" description="Disordered" evidence="1">
    <location>
        <begin position="247"/>
        <end position="307"/>
    </location>
</feature>
<dbReference type="Pfam" id="PF03837">
    <property type="entry name" value="RecT"/>
    <property type="match status" value="1"/>
</dbReference>
<dbReference type="NCBIfam" id="TIGR00616">
    <property type="entry name" value="rect"/>
    <property type="match status" value="1"/>
</dbReference>
<dbReference type="InterPro" id="IPR004590">
    <property type="entry name" value="ssDNA_annealing_RecT"/>
</dbReference>
<reference evidence="2" key="2">
    <citation type="submission" date="2021-08" db="EMBL/GenBank/DDBJ databases">
        <authorList>
            <person name="Tani A."/>
            <person name="Ola A."/>
            <person name="Ogura Y."/>
            <person name="Katsura K."/>
            <person name="Hayashi T."/>
        </authorList>
    </citation>
    <scope>NUCLEOTIDE SEQUENCE</scope>
    <source>
        <strain evidence="2">DSM 17168</strain>
    </source>
</reference>
<dbReference type="RefSeq" id="WP_238236369.1">
    <property type="nucleotide sequence ID" value="NZ_BPQQ01000039.1"/>
</dbReference>
<evidence type="ECO:0000313" key="2">
    <source>
        <dbReference type="EMBL" id="GJE01453.1"/>
    </source>
</evidence>